<reference evidence="15" key="3">
    <citation type="submission" date="2025-09" db="UniProtKB">
        <authorList>
            <consortium name="Ensembl"/>
        </authorList>
    </citation>
    <scope>IDENTIFICATION</scope>
</reference>
<evidence type="ECO:0000256" key="1">
    <source>
        <dbReference type="ARBA" id="ARBA00004613"/>
    </source>
</evidence>
<protein>
    <recommendedName>
        <fullName evidence="9">CCN family member 4</fullName>
    </recommendedName>
    <alternativeName>
        <fullName evidence="10">WNT1-inducible-signaling pathway protein 1</fullName>
    </alternativeName>
</protein>
<dbReference type="GO" id="GO:0030177">
    <property type="term" value="P:positive regulation of Wnt signaling pathway"/>
    <property type="evidence" value="ECO:0007669"/>
    <property type="project" value="Ensembl"/>
</dbReference>
<dbReference type="InterPro" id="IPR017891">
    <property type="entry name" value="Insulin_GF-bd_Cys-rich_CS"/>
</dbReference>
<dbReference type="GO" id="GO:0042593">
    <property type="term" value="P:glucose homeostasis"/>
    <property type="evidence" value="ECO:0007669"/>
    <property type="project" value="Ensembl"/>
</dbReference>
<dbReference type="STRING" id="61621.ENSRBIP00000028260"/>
<feature type="signal peptide" evidence="12">
    <location>
        <begin position="1"/>
        <end position="22"/>
    </location>
</feature>
<name>A0A2K6LXK4_RHIBE</name>
<sequence>MRWFLPWMLAAVTAAAASSVLATALSPAPTTMDFTPAPLEDISSRPQFCKWPCECPPSPPRCPLGVSLITDGCECCKMCAQQLGDNCTEAAICDPHRGLYCDYSGDRPRYAIGVCAQVVGVGCVLDGVALQAMAVLQPNCKYNCTCSTVRWAAHRLCLECRPRVSAIPGHCWTVVWPRKTATRDTGAFDAVGEIEPWHRNCIAYTSPWSPCSTSCGLGVSTRISNVNAQCWPEQESRLCNLRPCDVDIRTLIKVGKKCLAVYQPEASMNFTLAGCISTRSYQPKYCGVCMDSRCCIPYKSKTINVSFQCPDGLGFSRQVLWINACFCNLSCRNPNDIFADLESYPDFSEIAN</sequence>
<dbReference type="GO" id="GO:0031012">
    <property type="term" value="C:extracellular matrix"/>
    <property type="evidence" value="ECO:0007669"/>
    <property type="project" value="TreeGrafter"/>
</dbReference>
<comment type="similarity">
    <text evidence="2">Belongs to the CCN family.</text>
</comment>
<dbReference type="GO" id="GO:0005615">
    <property type="term" value="C:extracellular space"/>
    <property type="evidence" value="ECO:0007669"/>
    <property type="project" value="Ensembl"/>
</dbReference>
<dbReference type="GO" id="GO:0008201">
    <property type="term" value="F:heparin binding"/>
    <property type="evidence" value="ECO:0007669"/>
    <property type="project" value="TreeGrafter"/>
</dbReference>
<dbReference type="InterPro" id="IPR006208">
    <property type="entry name" value="Glyco_hormone_CN"/>
</dbReference>
<keyword evidence="16" id="KW-1185">Reference proteome</keyword>
<dbReference type="InterPro" id="IPR043973">
    <property type="entry name" value="TSP1_CCN"/>
</dbReference>
<dbReference type="GO" id="GO:0030316">
    <property type="term" value="P:osteoclast differentiation"/>
    <property type="evidence" value="ECO:0007669"/>
    <property type="project" value="Ensembl"/>
</dbReference>
<keyword evidence="6" id="KW-0130">Cell adhesion</keyword>
<evidence type="ECO:0000256" key="9">
    <source>
        <dbReference type="ARBA" id="ARBA00072544"/>
    </source>
</evidence>
<dbReference type="PROSITE" id="PS01185">
    <property type="entry name" value="CTCK_1"/>
    <property type="match status" value="1"/>
</dbReference>
<reference evidence="15 16" key="1">
    <citation type="submission" date="2016-06" db="EMBL/GenBank/DDBJ databases">
        <title>Genome of Rhinopithecus bieti.</title>
        <authorList>
            <person name="Wu"/>
            <person name="C.-I. and Zhang"/>
            <person name="Y."/>
        </authorList>
    </citation>
    <scope>NUCLEOTIDE SEQUENCE</scope>
</reference>
<comment type="subcellular location">
    <subcellularLocation>
        <location evidence="1">Secreted</location>
    </subcellularLocation>
</comment>
<keyword evidence="7" id="KW-1015">Disulfide bond</keyword>
<dbReference type="GO" id="GO:0016055">
    <property type="term" value="P:Wnt signaling pathway"/>
    <property type="evidence" value="ECO:0007669"/>
    <property type="project" value="UniProtKB-KW"/>
</dbReference>
<dbReference type="InterPro" id="IPR012395">
    <property type="entry name" value="IGFBP_CNN"/>
</dbReference>
<feature type="chain" id="PRO_5014412014" description="CCN family member 4" evidence="12">
    <location>
        <begin position="23"/>
        <end position="352"/>
    </location>
</feature>
<keyword evidence="4" id="KW-0879">Wnt signaling pathway</keyword>
<dbReference type="Pfam" id="PF00007">
    <property type="entry name" value="Cys_knot"/>
    <property type="match status" value="1"/>
</dbReference>
<evidence type="ECO:0000256" key="8">
    <source>
        <dbReference type="ARBA" id="ARBA00023180"/>
    </source>
</evidence>
<evidence type="ECO:0000256" key="2">
    <source>
        <dbReference type="ARBA" id="ARBA00008125"/>
    </source>
</evidence>
<dbReference type="SUPFAM" id="SSF57184">
    <property type="entry name" value="Growth factor receptor domain"/>
    <property type="match status" value="1"/>
</dbReference>
<dbReference type="PIRSF" id="PIRSF036495">
    <property type="entry name" value="IGFBP_rP_CNN"/>
    <property type="match status" value="1"/>
</dbReference>
<organism evidence="15 16">
    <name type="scientific">Rhinopithecus bieti</name>
    <name type="common">Black snub-nosed monkey</name>
    <name type="synonym">Pygathrix bieti</name>
    <dbReference type="NCBI Taxonomy" id="61621"/>
    <lineage>
        <taxon>Eukaryota</taxon>
        <taxon>Metazoa</taxon>
        <taxon>Chordata</taxon>
        <taxon>Craniata</taxon>
        <taxon>Vertebrata</taxon>
        <taxon>Euteleostomi</taxon>
        <taxon>Mammalia</taxon>
        <taxon>Eutheria</taxon>
        <taxon>Euarchontoglires</taxon>
        <taxon>Primates</taxon>
        <taxon>Haplorrhini</taxon>
        <taxon>Catarrhini</taxon>
        <taxon>Cercopithecidae</taxon>
        <taxon>Colobinae</taxon>
        <taxon>Rhinopithecus</taxon>
    </lineage>
</organism>
<dbReference type="SMART" id="SM00209">
    <property type="entry name" value="TSP1"/>
    <property type="match status" value="1"/>
</dbReference>
<dbReference type="GO" id="GO:0045599">
    <property type="term" value="P:negative regulation of fat cell differentiation"/>
    <property type="evidence" value="ECO:0007669"/>
    <property type="project" value="Ensembl"/>
</dbReference>
<evidence type="ECO:0000256" key="3">
    <source>
        <dbReference type="ARBA" id="ARBA00022525"/>
    </source>
</evidence>
<dbReference type="GO" id="GO:0045669">
    <property type="term" value="P:positive regulation of osteoblast differentiation"/>
    <property type="evidence" value="ECO:0007669"/>
    <property type="project" value="Ensembl"/>
</dbReference>
<evidence type="ECO:0000256" key="6">
    <source>
        <dbReference type="ARBA" id="ARBA00022889"/>
    </source>
</evidence>
<dbReference type="Gene3D" id="2.20.100.10">
    <property type="entry name" value="Thrombospondin type-1 (TSP1) repeat"/>
    <property type="match status" value="1"/>
</dbReference>
<comment type="caution">
    <text evidence="11">Lacks conserved residue(s) required for the propagation of feature annotation.</text>
</comment>
<dbReference type="GO" id="GO:0060348">
    <property type="term" value="P:bone development"/>
    <property type="evidence" value="ECO:0007669"/>
    <property type="project" value="Ensembl"/>
</dbReference>
<dbReference type="PROSITE" id="PS51323">
    <property type="entry name" value="IGFBP_N_2"/>
    <property type="match status" value="1"/>
</dbReference>
<dbReference type="SUPFAM" id="SSF82895">
    <property type="entry name" value="TSP-1 type 1 repeat"/>
    <property type="match status" value="1"/>
</dbReference>
<dbReference type="SMART" id="SM00041">
    <property type="entry name" value="CT"/>
    <property type="match status" value="1"/>
</dbReference>
<keyword evidence="8" id="KW-0325">Glycoprotein</keyword>
<evidence type="ECO:0000256" key="7">
    <source>
        <dbReference type="ARBA" id="ARBA00023157"/>
    </source>
</evidence>
<dbReference type="GO" id="GO:0090303">
    <property type="term" value="P:positive regulation of wound healing"/>
    <property type="evidence" value="ECO:0007669"/>
    <property type="project" value="Ensembl"/>
</dbReference>
<evidence type="ECO:0000256" key="10">
    <source>
        <dbReference type="ARBA" id="ARBA00083671"/>
    </source>
</evidence>
<reference evidence="15" key="2">
    <citation type="submission" date="2025-08" db="UniProtKB">
        <authorList>
            <consortium name="Ensembl"/>
        </authorList>
    </citation>
    <scope>IDENTIFICATION</scope>
</reference>
<feature type="domain" description="IGFBP N-terminal" evidence="14">
    <location>
        <begin position="45"/>
        <end position="118"/>
    </location>
</feature>
<dbReference type="InterPro" id="IPR000884">
    <property type="entry name" value="TSP1_rpt"/>
</dbReference>
<evidence type="ECO:0000313" key="15">
    <source>
        <dbReference type="Ensembl" id="ENSRBIP00000028260.1"/>
    </source>
</evidence>
<dbReference type="Pfam" id="PF19035">
    <property type="entry name" value="TSP1_CCN"/>
    <property type="match status" value="1"/>
</dbReference>
<accession>A0A2K6LXK4</accession>
<dbReference type="GO" id="GO:0050729">
    <property type="term" value="P:positive regulation of inflammatory response"/>
    <property type="evidence" value="ECO:0007669"/>
    <property type="project" value="Ensembl"/>
</dbReference>
<dbReference type="AlphaFoldDB" id="A0A2K6LXK4"/>
<dbReference type="PROSITE" id="PS50092">
    <property type="entry name" value="TSP1"/>
    <property type="match status" value="1"/>
</dbReference>
<dbReference type="InterPro" id="IPR000867">
    <property type="entry name" value="IGFBP-like"/>
</dbReference>
<dbReference type="InterPro" id="IPR050941">
    <property type="entry name" value="CCN"/>
</dbReference>
<keyword evidence="5 12" id="KW-0732">Signal</keyword>
<evidence type="ECO:0000256" key="4">
    <source>
        <dbReference type="ARBA" id="ARBA00022687"/>
    </source>
</evidence>
<dbReference type="GO" id="GO:0032331">
    <property type="term" value="P:negative regulation of chondrocyte differentiation"/>
    <property type="evidence" value="ECO:0007669"/>
    <property type="project" value="Ensembl"/>
</dbReference>
<dbReference type="GO" id="GO:0005178">
    <property type="term" value="F:integrin binding"/>
    <property type="evidence" value="ECO:0007669"/>
    <property type="project" value="TreeGrafter"/>
</dbReference>
<dbReference type="PANTHER" id="PTHR11348:SF4">
    <property type="entry name" value="CCN FAMILY MEMBER 4"/>
    <property type="match status" value="1"/>
</dbReference>
<dbReference type="FunFam" id="2.20.100.10:FF:000069">
    <property type="entry name" value="Cellular communication network factor 4"/>
    <property type="match status" value="1"/>
</dbReference>
<proteinExistence type="inferred from homology"/>
<dbReference type="GeneTree" id="ENSGT00940000158587"/>
<dbReference type="InterPro" id="IPR036383">
    <property type="entry name" value="TSP1_rpt_sf"/>
</dbReference>
<dbReference type="GO" id="GO:0001649">
    <property type="term" value="P:osteoblast differentiation"/>
    <property type="evidence" value="ECO:0007669"/>
    <property type="project" value="Ensembl"/>
</dbReference>
<dbReference type="SMART" id="SM00121">
    <property type="entry name" value="IB"/>
    <property type="match status" value="1"/>
</dbReference>
<evidence type="ECO:0000259" key="14">
    <source>
        <dbReference type="PROSITE" id="PS51323"/>
    </source>
</evidence>
<dbReference type="PROSITE" id="PS01225">
    <property type="entry name" value="CTCK_2"/>
    <property type="match status" value="1"/>
</dbReference>
<dbReference type="PROSITE" id="PS00222">
    <property type="entry name" value="IGFBP_N_1"/>
    <property type="match status" value="1"/>
</dbReference>
<evidence type="ECO:0000259" key="13">
    <source>
        <dbReference type="PROSITE" id="PS01225"/>
    </source>
</evidence>
<dbReference type="GO" id="GO:0007155">
    <property type="term" value="P:cell adhesion"/>
    <property type="evidence" value="ECO:0007669"/>
    <property type="project" value="UniProtKB-KW"/>
</dbReference>
<evidence type="ECO:0000313" key="16">
    <source>
        <dbReference type="Proteomes" id="UP000233180"/>
    </source>
</evidence>
<dbReference type="InterPro" id="IPR009030">
    <property type="entry name" value="Growth_fac_rcpt_cys_sf"/>
</dbReference>
<evidence type="ECO:0000256" key="12">
    <source>
        <dbReference type="SAM" id="SignalP"/>
    </source>
</evidence>
<dbReference type="GO" id="GO:0005829">
    <property type="term" value="C:cytosol"/>
    <property type="evidence" value="ECO:0007669"/>
    <property type="project" value="Ensembl"/>
</dbReference>
<dbReference type="PANTHER" id="PTHR11348">
    <property type="entry name" value="CONNECTIVE TISSUE GROWTH FACTOR-RELATED"/>
    <property type="match status" value="1"/>
</dbReference>
<dbReference type="Proteomes" id="UP000233180">
    <property type="component" value="Unassembled WGS sequence"/>
</dbReference>
<dbReference type="GO" id="GO:0001817">
    <property type="term" value="P:regulation of cytokine production"/>
    <property type="evidence" value="ECO:0007669"/>
    <property type="project" value="Ensembl"/>
</dbReference>
<dbReference type="Ensembl" id="ENSRBIT00000052198.1">
    <property type="protein sequence ID" value="ENSRBIP00000028260.1"/>
    <property type="gene ID" value="ENSRBIG00000038011.1"/>
</dbReference>
<feature type="domain" description="CTCK" evidence="13">
    <location>
        <begin position="258"/>
        <end position="332"/>
    </location>
</feature>
<evidence type="ECO:0000256" key="11">
    <source>
        <dbReference type="PROSITE-ProRule" id="PRU00039"/>
    </source>
</evidence>
<gene>
    <name evidence="15" type="primary">CCN4</name>
</gene>
<dbReference type="OMA" id="RKIMWIN"/>
<dbReference type="InterPro" id="IPR006207">
    <property type="entry name" value="Cys_knot_C"/>
</dbReference>
<dbReference type="Pfam" id="PF00219">
    <property type="entry name" value="IGFBP"/>
    <property type="match status" value="1"/>
</dbReference>
<keyword evidence="3" id="KW-0964">Secreted</keyword>
<evidence type="ECO:0000256" key="5">
    <source>
        <dbReference type="ARBA" id="ARBA00022729"/>
    </source>
</evidence>